<keyword evidence="3" id="KW-1185">Reference proteome</keyword>
<sequence>MLNKLKNSYNLLQDSYIKLCINLQKTHLDFVEFINLDELKKKLEVTNFSYRHAKVFDNQELRYKLLIIIQTIENTNAISYYQKITKTILRNDITLNLINQYYLDTEKIFYVFEMEYYDQSLENFEKQYLLNRQTINSLKQEIYTYFEGNLNLAHNFEDTGYGDYLEFYVMSLNQDKIQIKLNLISPFIEKQEIETNQNQDQQDDQQVDESENQNSNESENEIQIEDDDEDQNQVEEEEEENENESQIINESEVEEQEESEDQNQVEDENEVEEEENENENESQTENESEIEEQEQQESEIQIEIKEDDEDQNQVEDESEVEEQEKNEIQTEIKEENKLEIDGDNDIEDEDKNENNYCKKKNMQPGNQKQVKKNTSFEKIIDHLPLESQSNEFARKQQKYLDQIQDIINLVKMKIPKKDLSNVIQNTFSNILNFHPLEIFEIIQKHPNYKSFEVVESNESIFILKVNKGKQTILLEGYKACSVDYQLLIKNSIQITKINPENILIGNQYGSDSYEDNEISLNQDLQNAFIIDELSIQQFTTQYTEIYEFELHKHVVQNNNNERLFVNT</sequence>
<feature type="compositionally biased region" description="Acidic residues" evidence="1">
    <location>
        <begin position="305"/>
        <end position="322"/>
    </location>
</feature>
<evidence type="ECO:0000313" key="3">
    <source>
        <dbReference type="Proteomes" id="UP000009168"/>
    </source>
</evidence>
<evidence type="ECO:0000313" key="2">
    <source>
        <dbReference type="EMBL" id="EAR87080.2"/>
    </source>
</evidence>
<feature type="compositionally biased region" description="Acidic residues" evidence="1">
    <location>
        <begin position="341"/>
        <end position="351"/>
    </location>
</feature>
<evidence type="ECO:0000256" key="1">
    <source>
        <dbReference type="SAM" id="MobiDB-lite"/>
    </source>
</evidence>
<feature type="compositionally biased region" description="Acidic residues" evidence="1">
    <location>
        <begin position="251"/>
        <end position="297"/>
    </location>
</feature>
<organism evidence="2 3">
    <name type="scientific">Tetrahymena thermophila (strain SB210)</name>
    <dbReference type="NCBI Taxonomy" id="312017"/>
    <lineage>
        <taxon>Eukaryota</taxon>
        <taxon>Sar</taxon>
        <taxon>Alveolata</taxon>
        <taxon>Ciliophora</taxon>
        <taxon>Intramacronucleata</taxon>
        <taxon>Oligohymenophorea</taxon>
        <taxon>Hymenostomatida</taxon>
        <taxon>Tetrahymenina</taxon>
        <taxon>Tetrahymenidae</taxon>
        <taxon>Tetrahymena</taxon>
    </lineage>
</organism>
<dbReference type="eggNOG" id="ENOG502QQH0">
    <property type="taxonomic scope" value="Eukaryota"/>
</dbReference>
<dbReference type="GO" id="GO:0051754">
    <property type="term" value="P:meiotic sister chromatid cohesion, centromeric"/>
    <property type="evidence" value="ECO:0007669"/>
    <property type="project" value="TreeGrafter"/>
</dbReference>
<feature type="compositionally biased region" description="Basic and acidic residues" evidence="1">
    <location>
        <begin position="323"/>
        <end position="340"/>
    </location>
</feature>
<dbReference type="InParanoid" id="Q22PM9"/>
<dbReference type="HOGENOM" id="CLU_322525_0_0_1"/>
<dbReference type="KEGG" id="tet:TTHERM_00359170"/>
<dbReference type="PANTHER" id="PTHR14030">
    <property type="entry name" value="MITOTIC CHECKPOINT SERINE/THREONINE-PROTEIN KINASE BUB1"/>
    <property type="match status" value="1"/>
</dbReference>
<dbReference type="AlphaFoldDB" id="Q22PM9"/>
<dbReference type="GO" id="GO:0032991">
    <property type="term" value="C:protein-containing complex"/>
    <property type="evidence" value="ECO:0007669"/>
    <property type="project" value="UniProtKB-ARBA"/>
</dbReference>
<dbReference type="Proteomes" id="UP000009168">
    <property type="component" value="Unassembled WGS sequence"/>
</dbReference>
<dbReference type="GO" id="GO:0004672">
    <property type="term" value="F:protein kinase activity"/>
    <property type="evidence" value="ECO:0007669"/>
    <property type="project" value="TreeGrafter"/>
</dbReference>
<dbReference type="RefSeq" id="XP_001007325.2">
    <property type="nucleotide sequence ID" value="XM_001007325.2"/>
</dbReference>
<reference evidence="3" key="1">
    <citation type="journal article" date="2006" name="PLoS Biol.">
        <title>Macronuclear genome sequence of the ciliate Tetrahymena thermophila, a model eukaryote.</title>
        <authorList>
            <person name="Eisen J.A."/>
            <person name="Coyne R.S."/>
            <person name="Wu M."/>
            <person name="Wu D."/>
            <person name="Thiagarajan M."/>
            <person name="Wortman J.R."/>
            <person name="Badger J.H."/>
            <person name="Ren Q."/>
            <person name="Amedeo P."/>
            <person name="Jones K.M."/>
            <person name="Tallon L.J."/>
            <person name="Delcher A.L."/>
            <person name="Salzberg S.L."/>
            <person name="Silva J.C."/>
            <person name="Haas B.J."/>
            <person name="Majoros W.H."/>
            <person name="Farzad M."/>
            <person name="Carlton J.M."/>
            <person name="Smith R.K. Jr."/>
            <person name="Garg J."/>
            <person name="Pearlman R.E."/>
            <person name="Karrer K.M."/>
            <person name="Sun L."/>
            <person name="Manning G."/>
            <person name="Elde N.C."/>
            <person name="Turkewitz A.P."/>
            <person name="Asai D.J."/>
            <person name="Wilkes D.E."/>
            <person name="Wang Y."/>
            <person name="Cai H."/>
            <person name="Collins K."/>
            <person name="Stewart B.A."/>
            <person name="Lee S.R."/>
            <person name="Wilamowska K."/>
            <person name="Weinberg Z."/>
            <person name="Ruzzo W.L."/>
            <person name="Wloga D."/>
            <person name="Gaertig J."/>
            <person name="Frankel J."/>
            <person name="Tsao C.-C."/>
            <person name="Gorovsky M.A."/>
            <person name="Keeling P.J."/>
            <person name="Waller R.F."/>
            <person name="Patron N.J."/>
            <person name="Cherry J.M."/>
            <person name="Stover N.A."/>
            <person name="Krieger C.J."/>
            <person name="del Toro C."/>
            <person name="Ryder H.F."/>
            <person name="Williamson S.C."/>
            <person name="Barbeau R.A."/>
            <person name="Hamilton E.P."/>
            <person name="Orias E."/>
        </authorList>
    </citation>
    <scope>NUCLEOTIDE SEQUENCE [LARGE SCALE GENOMIC DNA]</scope>
    <source>
        <strain evidence="3">SB210</strain>
    </source>
</reference>
<feature type="compositionally biased region" description="Acidic residues" evidence="1">
    <location>
        <begin position="201"/>
        <end position="211"/>
    </location>
</feature>
<feature type="region of interest" description="Disordered" evidence="1">
    <location>
        <begin position="194"/>
        <end position="370"/>
    </location>
</feature>
<dbReference type="EMBL" id="GG662855">
    <property type="protein sequence ID" value="EAR87080.2"/>
    <property type="molecule type" value="Genomic_DNA"/>
</dbReference>
<dbReference type="GeneID" id="7832707"/>
<feature type="compositionally biased region" description="Acidic residues" evidence="1">
    <location>
        <begin position="218"/>
        <end position="243"/>
    </location>
</feature>
<proteinExistence type="predicted"/>
<accession>Q22PM9</accession>
<dbReference type="InterPro" id="IPR015661">
    <property type="entry name" value="Bub1/Mad3"/>
</dbReference>
<dbReference type="GO" id="GO:0007094">
    <property type="term" value="P:mitotic spindle assembly checkpoint signaling"/>
    <property type="evidence" value="ECO:0007669"/>
    <property type="project" value="InterPro"/>
</dbReference>
<dbReference type="PANTHER" id="PTHR14030:SF4">
    <property type="entry name" value="BUB1 KINASE, ISOFORM A-RELATED"/>
    <property type="match status" value="1"/>
</dbReference>
<gene>
    <name evidence="2" type="ORF">TTHERM_00359170</name>
</gene>
<name>Q22PM9_TETTS</name>
<protein>
    <submittedName>
        <fullName evidence="2">Uncharacterized protein</fullName>
    </submittedName>
</protein>